<dbReference type="AlphaFoldDB" id="A0A4Z0YC86"/>
<dbReference type="Proteomes" id="UP000297714">
    <property type="component" value="Unassembled WGS sequence"/>
</dbReference>
<dbReference type="PRINTS" id="PR00107">
    <property type="entry name" value="PHOSPHOCPHPR"/>
</dbReference>
<dbReference type="PANTHER" id="PTHR33705:SF1">
    <property type="entry name" value="PHOSPHOCARRIER PROTEIN HPR"/>
    <property type="match status" value="1"/>
</dbReference>
<dbReference type="InterPro" id="IPR001020">
    <property type="entry name" value="PTS_HPr_His_P_site"/>
</dbReference>
<gene>
    <name evidence="7" type="primary">crh_3</name>
    <name evidence="7" type="ORF">CAGA_24050</name>
</gene>
<keyword evidence="8" id="KW-1185">Reference proteome</keyword>
<dbReference type="InterPro" id="IPR050399">
    <property type="entry name" value="HPr"/>
</dbReference>
<dbReference type="NCBIfam" id="TIGR01003">
    <property type="entry name" value="PTS_HPr_family"/>
    <property type="match status" value="1"/>
</dbReference>
<dbReference type="PANTHER" id="PTHR33705">
    <property type="entry name" value="PHOSPHOCARRIER PROTEIN HPR"/>
    <property type="match status" value="1"/>
</dbReference>
<protein>
    <recommendedName>
        <fullName evidence="2">Phosphocarrier protein HPr</fullName>
    </recommendedName>
    <alternativeName>
        <fullName evidence="5">Histidine-containing protein</fullName>
    </alternativeName>
</protein>
<evidence type="ECO:0000256" key="1">
    <source>
        <dbReference type="ARBA" id="ARBA00003681"/>
    </source>
</evidence>
<evidence type="ECO:0000313" key="8">
    <source>
        <dbReference type="Proteomes" id="UP000297714"/>
    </source>
</evidence>
<accession>A0A4Z0YC86</accession>
<organism evidence="7 8">
    <name type="scientific">Caproiciproducens galactitolivorans</name>
    <dbReference type="NCBI Taxonomy" id="642589"/>
    <lineage>
        <taxon>Bacteria</taxon>
        <taxon>Bacillati</taxon>
        <taxon>Bacillota</taxon>
        <taxon>Clostridia</taxon>
        <taxon>Eubacteriales</taxon>
        <taxon>Acutalibacteraceae</taxon>
        <taxon>Caproiciproducens</taxon>
    </lineage>
</organism>
<name>A0A4Z0YC86_9FIRM</name>
<dbReference type="InterPro" id="IPR000032">
    <property type="entry name" value="HPr-like"/>
</dbReference>
<proteinExistence type="predicted"/>
<dbReference type="Gene3D" id="3.30.1340.10">
    <property type="entry name" value="HPr-like"/>
    <property type="match status" value="1"/>
</dbReference>
<keyword evidence="3" id="KW-0813">Transport</keyword>
<evidence type="ECO:0000256" key="2">
    <source>
        <dbReference type="ARBA" id="ARBA00020422"/>
    </source>
</evidence>
<evidence type="ECO:0000256" key="4">
    <source>
        <dbReference type="ARBA" id="ARBA00022597"/>
    </source>
</evidence>
<dbReference type="SUPFAM" id="SSF55594">
    <property type="entry name" value="HPr-like"/>
    <property type="match status" value="1"/>
</dbReference>
<comment type="caution">
    <text evidence="7">The sequence shown here is derived from an EMBL/GenBank/DDBJ whole genome shotgun (WGS) entry which is preliminary data.</text>
</comment>
<reference evidence="7 8" key="1">
    <citation type="submission" date="2019-04" db="EMBL/GenBank/DDBJ databases">
        <authorList>
            <person name="Poehlein A."/>
            <person name="Bengelsdorf F.R."/>
            <person name="Duerre P."/>
            <person name="Daniel R."/>
        </authorList>
    </citation>
    <scope>NUCLEOTIDE SEQUENCE [LARGE SCALE GENOMIC DNA]</scope>
    <source>
        <strain evidence="7 8">BS-1</strain>
    </source>
</reference>
<evidence type="ECO:0000259" key="6">
    <source>
        <dbReference type="PROSITE" id="PS51350"/>
    </source>
</evidence>
<dbReference type="PROSITE" id="PS51350">
    <property type="entry name" value="PTS_HPR_DOM"/>
    <property type="match status" value="1"/>
</dbReference>
<comment type="function">
    <text evidence="1">General (non sugar-specific) component of the phosphoenolpyruvate-dependent sugar phosphotransferase system (sugar PTS). This major carbohydrate active-transport system catalyzes the phosphorylation of incoming sugar substrates concomitantly with their translocation across the cell membrane. The phosphoryl group from phosphoenolpyruvate (PEP) is transferred to the phosphoryl carrier protein HPr by enzyme I. Phospho-HPr then transfers it to the PTS EIIA domain.</text>
</comment>
<dbReference type="OrthoDB" id="9809047at2"/>
<dbReference type="CDD" id="cd00367">
    <property type="entry name" value="PTS-HPr_like"/>
    <property type="match status" value="1"/>
</dbReference>
<evidence type="ECO:0000256" key="5">
    <source>
        <dbReference type="ARBA" id="ARBA00033055"/>
    </source>
</evidence>
<evidence type="ECO:0000256" key="3">
    <source>
        <dbReference type="ARBA" id="ARBA00022448"/>
    </source>
</evidence>
<sequence>MVSQKVTISNPTGLHARPASQFCKFLKKFKSKVFLITDTGKADCASIINLLSMAIKQGTTVELQVSGEDEKTALPEIVEFLKSLKE</sequence>
<dbReference type="InterPro" id="IPR035895">
    <property type="entry name" value="HPr-like_sf"/>
</dbReference>
<dbReference type="Pfam" id="PF00381">
    <property type="entry name" value="PTS-HPr"/>
    <property type="match status" value="1"/>
</dbReference>
<dbReference type="PROSITE" id="PS00369">
    <property type="entry name" value="PTS_HPR_HIS"/>
    <property type="match status" value="1"/>
</dbReference>
<dbReference type="RefSeq" id="WP_135661094.1">
    <property type="nucleotide sequence ID" value="NZ_JAJUFJ010000013.1"/>
</dbReference>
<dbReference type="EMBL" id="SRMQ01000017">
    <property type="protein sequence ID" value="TGJ75456.1"/>
    <property type="molecule type" value="Genomic_DNA"/>
</dbReference>
<evidence type="ECO:0000313" key="7">
    <source>
        <dbReference type="EMBL" id="TGJ75456.1"/>
    </source>
</evidence>
<feature type="domain" description="HPr" evidence="6">
    <location>
        <begin position="1"/>
        <end position="86"/>
    </location>
</feature>
<keyword evidence="4" id="KW-0762">Sugar transport</keyword>